<dbReference type="InterPro" id="IPR002347">
    <property type="entry name" value="SDR_fam"/>
</dbReference>
<dbReference type="PANTHER" id="PTHR43157">
    <property type="entry name" value="PHOSPHATIDYLINOSITOL-GLYCAN BIOSYNTHESIS CLASS F PROTEIN-RELATED"/>
    <property type="match status" value="1"/>
</dbReference>
<proteinExistence type="predicted"/>
<dbReference type="PRINTS" id="PR00081">
    <property type="entry name" value="GDHRDH"/>
</dbReference>
<dbReference type="Pfam" id="PF00106">
    <property type="entry name" value="adh_short"/>
    <property type="match status" value="1"/>
</dbReference>
<dbReference type="GO" id="GO:0016491">
    <property type="term" value="F:oxidoreductase activity"/>
    <property type="evidence" value="ECO:0007669"/>
    <property type="project" value="UniProtKB-KW"/>
</dbReference>
<comment type="caution">
    <text evidence="2">The sequence shown here is derived from an EMBL/GenBank/DDBJ whole genome shotgun (WGS) entry which is preliminary data.</text>
</comment>
<protein>
    <recommendedName>
        <fullName evidence="4">NAD(P)-binding protein</fullName>
    </recommendedName>
</protein>
<reference evidence="2 3" key="1">
    <citation type="journal article" date="2019" name="Sci. Rep.">
        <title>Comparative genomics of chytrid fungi reveal insights into the obligate biotrophic and pathogenic lifestyle of Synchytrium endobioticum.</title>
        <authorList>
            <person name="van de Vossenberg B.T.L.H."/>
            <person name="Warris S."/>
            <person name="Nguyen H.D.T."/>
            <person name="van Gent-Pelzer M.P.E."/>
            <person name="Joly D.L."/>
            <person name="van de Geest H.C."/>
            <person name="Bonants P.J.M."/>
            <person name="Smith D.S."/>
            <person name="Levesque C.A."/>
            <person name="van der Lee T.A.J."/>
        </authorList>
    </citation>
    <scope>NUCLEOTIDE SEQUENCE [LARGE SCALE GENOMIC DNA]</scope>
    <source>
        <strain evidence="2 3">JEL517</strain>
    </source>
</reference>
<evidence type="ECO:0000256" key="1">
    <source>
        <dbReference type="ARBA" id="ARBA00023002"/>
    </source>
</evidence>
<evidence type="ECO:0000313" key="2">
    <source>
        <dbReference type="EMBL" id="TPX33509.1"/>
    </source>
</evidence>
<dbReference type="RefSeq" id="XP_031024484.1">
    <property type="nucleotide sequence ID" value="XM_031169526.1"/>
</dbReference>
<evidence type="ECO:0000313" key="3">
    <source>
        <dbReference type="Proteomes" id="UP000319731"/>
    </source>
</evidence>
<dbReference type="Gene3D" id="3.40.50.720">
    <property type="entry name" value="NAD(P)-binding Rossmann-like Domain"/>
    <property type="match status" value="1"/>
</dbReference>
<organism evidence="2 3">
    <name type="scientific">Synchytrium microbalum</name>
    <dbReference type="NCBI Taxonomy" id="1806994"/>
    <lineage>
        <taxon>Eukaryota</taxon>
        <taxon>Fungi</taxon>
        <taxon>Fungi incertae sedis</taxon>
        <taxon>Chytridiomycota</taxon>
        <taxon>Chytridiomycota incertae sedis</taxon>
        <taxon>Chytridiomycetes</taxon>
        <taxon>Synchytriales</taxon>
        <taxon>Synchytriaceae</taxon>
        <taxon>Synchytrium</taxon>
    </lineage>
</organism>
<accession>A0A507C387</accession>
<dbReference type="PANTHER" id="PTHR43157:SF31">
    <property type="entry name" value="PHOSPHATIDYLINOSITOL-GLYCAN BIOSYNTHESIS CLASS F PROTEIN"/>
    <property type="match status" value="1"/>
</dbReference>
<evidence type="ECO:0008006" key="4">
    <source>
        <dbReference type="Google" id="ProtNLM"/>
    </source>
</evidence>
<keyword evidence="1" id="KW-0560">Oxidoreductase</keyword>
<gene>
    <name evidence="2" type="ORF">SmJEL517_g03598</name>
</gene>
<dbReference type="EMBL" id="QEAO01000020">
    <property type="protein sequence ID" value="TPX33509.1"/>
    <property type="molecule type" value="Genomic_DNA"/>
</dbReference>
<keyword evidence="3" id="KW-1185">Reference proteome</keyword>
<dbReference type="GeneID" id="42004823"/>
<dbReference type="OrthoDB" id="191139at2759"/>
<dbReference type="AlphaFoldDB" id="A0A507C387"/>
<dbReference type="SUPFAM" id="SSF51735">
    <property type="entry name" value="NAD(P)-binding Rossmann-fold domains"/>
    <property type="match status" value="1"/>
</dbReference>
<dbReference type="STRING" id="1806994.A0A507C387"/>
<name>A0A507C387_9FUNG</name>
<dbReference type="InterPro" id="IPR036291">
    <property type="entry name" value="NAD(P)-bd_dom_sf"/>
</dbReference>
<sequence length="301" mass="32326">MWNYDQLPSLTGKNIIITGASAGLGLASAIELATKGATIFLCVRSQARGDEALQKIRAATDKGVLELAIFDQADLKSIETFAISFKARGIPLDVLLCNAGIALVPFELIEGVERHLFINHISHMYLVYLLAPLLKSTPKSRLVMVSARAIDVLRKVPVWETDNTEASKYSPIFAYAHSKLANIAFANAMQEKLGAGVFVNSIDPGPVVTNILAGVAKGWLSVATHLATALLGVSARDGAVNQVYCSAATEIETLNVHATYFTGRLKAKAVKLANDPKLIDSLFNYSEAVIKRVTGAELPTF</sequence>
<dbReference type="Proteomes" id="UP000319731">
    <property type="component" value="Unassembled WGS sequence"/>
</dbReference>